<evidence type="ECO:0000313" key="4">
    <source>
        <dbReference type="Proteomes" id="UP000238312"/>
    </source>
</evidence>
<dbReference type="InterPro" id="IPR011761">
    <property type="entry name" value="ATP-grasp"/>
</dbReference>
<dbReference type="Pfam" id="PF08443">
    <property type="entry name" value="RimK"/>
    <property type="match status" value="1"/>
</dbReference>
<dbReference type="Proteomes" id="UP000238312">
    <property type="component" value="Unassembled WGS sequence"/>
</dbReference>
<dbReference type="InterPro" id="IPR013651">
    <property type="entry name" value="ATP-grasp_RimK-type"/>
</dbReference>
<dbReference type="PANTHER" id="PTHR21621:SF0">
    <property type="entry name" value="BETA-CITRYLGLUTAMATE SYNTHASE B-RELATED"/>
    <property type="match status" value="1"/>
</dbReference>
<dbReference type="GO" id="GO:0005524">
    <property type="term" value="F:ATP binding"/>
    <property type="evidence" value="ECO:0007669"/>
    <property type="project" value="UniProtKB-UniRule"/>
</dbReference>
<protein>
    <submittedName>
        <fullName evidence="3">ATP-grasp ribosomal peptide maturase</fullName>
    </submittedName>
</protein>
<dbReference type="GO" id="GO:0046872">
    <property type="term" value="F:metal ion binding"/>
    <property type="evidence" value="ECO:0007669"/>
    <property type="project" value="InterPro"/>
</dbReference>
<dbReference type="PROSITE" id="PS50975">
    <property type="entry name" value="ATP_GRASP"/>
    <property type="match status" value="1"/>
</dbReference>
<evidence type="ECO:0000256" key="1">
    <source>
        <dbReference type="PROSITE-ProRule" id="PRU00409"/>
    </source>
</evidence>
<sequence>MTHTVLIITDDADTAAERVAAELTGRGVPVVTLDTADFPAHVSMAAHIETGRRGWSGIVGTVRGELDLACVGAIYSRRPTQFRMDERMSSPERAFAYAEARYGFGGVLAALRQSGCLWVNDPMAAMRAEYKPIQLVTAARVGLNVPKTIITNDPQEAHAWAKELGEPFVYKAVGGIWHADEGQVRVIYTKPLDDPDALLDPAMARTAQLFQEWVDKAYEVRALVIGAQVLAVRIDSASEQGTIDWRSDYDSLTYERVDLPTEISDRLVELHDQLNLVYGAADLICDPQGRYHFLETNQSGEWGWLNQRAGLPVPEALADILQRGPAWAR</sequence>
<dbReference type="Pfam" id="PF21068">
    <property type="entry name" value="ATPgraspMvdD"/>
    <property type="match status" value="1"/>
</dbReference>
<dbReference type="EMBL" id="PVNG01000031">
    <property type="protein sequence ID" value="PRX52670.1"/>
    <property type="molecule type" value="Genomic_DNA"/>
</dbReference>
<evidence type="ECO:0000259" key="2">
    <source>
        <dbReference type="PROSITE" id="PS50975"/>
    </source>
</evidence>
<dbReference type="SUPFAM" id="SSF56059">
    <property type="entry name" value="Glutathione synthetase ATP-binding domain-like"/>
    <property type="match status" value="1"/>
</dbReference>
<keyword evidence="1" id="KW-0547">Nucleotide-binding</keyword>
<dbReference type="InterPro" id="IPR048936">
    <property type="entry name" value="MvdD-like_ATPgrasp"/>
</dbReference>
<keyword evidence="1" id="KW-0067">ATP-binding</keyword>
<accession>A0A2T0M5H0</accession>
<dbReference type="PANTHER" id="PTHR21621">
    <property type="entry name" value="RIBOSOMAL PROTEIN S6 MODIFICATION PROTEIN"/>
    <property type="match status" value="1"/>
</dbReference>
<dbReference type="OrthoDB" id="9794735at2"/>
<dbReference type="InterPro" id="IPR026449">
    <property type="entry name" value="GRASP_SAV_5884"/>
</dbReference>
<proteinExistence type="predicted"/>
<dbReference type="GO" id="GO:0009432">
    <property type="term" value="P:SOS response"/>
    <property type="evidence" value="ECO:0007669"/>
    <property type="project" value="TreeGrafter"/>
</dbReference>
<dbReference type="Gene3D" id="3.30.470.20">
    <property type="entry name" value="ATP-grasp fold, B domain"/>
    <property type="match status" value="1"/>
</dbReference>
<dbReference type="AlphaFoldDB" id="A0A2T0M5H0"/>
<keyword evidence="4" id="KW-1185">Reference proteome</keyword>
<gene>
    <name evidence="3" type="ORF">B0I32_13167</name>
</gene>
<dbReference type="RefSeq" id="WP_106251702.1">
    <property type="nucleotide sequence ID" value="NZ_PVNG01000031.1"/>
</dbReference>
<reference evidence="3 4" key="1">
    <citation type="submission" date="2018-03" db="EMBL/GenBank/DDBJ databases">
        <title>Genomic Encyclopedia of Type Strains, Phase III (KMG-III): the genomes of soil and plant-associated and newly described type strains.</title>
        <authorList>
            <person name="Whitman W."/>
        </authorList>
    </citation>
    <scope>NUCLEOTIDE SEQUENCE [LARGE SCALE GENOMIC DNA]</scope>
    <source>
        <strain evidence="3 4">CGMCC 4.7104</strain>
    </source>
</reference>
<feature type="domain" description="ATP-grasp" evidence="2">
    <location>
        <begin position="135"/>
        <end position="322"/>
    </location>
</feature>
<dbReference type="GO" id="GO:0018169">
    <property type="term" value="F:ribosomal S6-glutamic acid ligase activity"/>
    <property type="evidence" value="ECO:0007669"/>
    <property type="project" value="TreeGrafter"/>
</dbReference>
<comment type="caution">
    <text evidence="3">The sequence shown here is derived from an EMBL/GenBank/DDBJ whole genome shotgun (WGS) entry which is preliminary data.</text>
</comment>
<evidence type="ECO:0000313" key="3">
    <source>
        <dbReference type="EMBL" id="PRX52670.1"/>
    </source>
</evidence>
<name>A0A2T0M5H0_9ACTN</name>
<dbReference type="NCBIfam" id="TIGR04187">
    <property type="entry name" value="GRASP_SAV_5884"/>
    <property type="match status" value="1"/>
</dbReference>
<organism evidence="3 4">
    <name type="scientific">Nonomuraea fuscirosea</name>
    <dbReference type="NCBI Taxonomy" id="1291556"/>
    <lineage>
        <taxon>Bacteria</taxon>
        <taxon>Bacillati</taxon>
        <taxon>Actinomycetota</taxon>
        <taxon>Actinomycetes</taxon>
        <taxon>Streptosporangiales</taxon>
        <taxon>Streptosporangiaceae</taxon>
        <taxon>Nonomuraea</taxon>
    </lineage>
</organism>
<dbReference type="GO" id="GO:0005737">
    <property type="term" value="C:cytoplasm"/>
    <property type="evidence" value="ECO:0007669"/>
    <property type="project" value="TreeGrafter"/>
</dbReference>